<organism evidence="11 12">
    <name type="scientific">Herminiimonas fonticola</name>
    <dbReference type="NCBI Taxonomy" id="303380"/>
    <lineage>
        <taxon>Bacteria</taxon>
        <taxon>Pseudomonadati</taxon>
        <taxon>Pseudomonadota</taxon>
        <taxon>Betaproteobacteria</taxon>
        <taxon>Burkholderiales</taxon>
        <taxon>Oxalobacteraceae</taxon>
        <taxon>Herminiimonas</taxon>
    </lineage>
</organism>
<keyword evidence="5 10" id="KW-1133">Transmembrane helix</keyword>
<dbReference type="InterPro" id="IPR045324">
    <property type="entry name" value="Small_multidrug_res"/>
</dbReference>
<evidence type="ECO:0000256" key="1">
    <source>
        <dbReference type="ARBA" id="ARBA00004651"/>
    </source>
</evidence>
<evidence type="ECO:0000256" key="10">
    <source>
        <dbReference type="SAM" id="Phobius"/>
    </source>
</evidence>
<feature type="transmembrane region" description="Helical" evidence="10">
    <location>
        <begin position="84"/>
        <end position="103"/>
    </location>
</feature>
<dbReference type="InterPro" id="IPR000390">
    <property type="entry name" value="Small_drug/metabolite_transptr"/>
</dbReference>
<keyword evidence="12" id="KW-1185">Reference proteome</keyword>
<evidence type="ECO:0000313" key="12">
    <source>
        <dbReference type="Proteomes" id="UP000294737"/>
    </source>
</evidence>
<evidence type="ECO:0000313" key="11">
    <source>
        <dbReference type="EMBL" id="TDN93614.1"/>
    </source>
</evidence>
<dbReference type="PANTHER" id="PTHR30561:SF0">
    <property type="entry name" value="GUANIDINIUM EXPORTER"/>
    <property type="match status" value="1"/>
</dbReference>
<evidence type="ECO:0000256" key="8">
    <source>
        <dbReference type="ARBA" id="ARBA00039168"/>
    </source>
</evidence>
<dbReference type="GO" id="GO:1990961">
    <property type="term" value="P:xenobiotic detoxification by transmembrane export across the plasma membrane"/>
    <property type="evidence" value="ECO:0007669"/>
    <property type="project" value="UniProtKB-ARBA"/>
</dbReference>
<dbReference type="EMBL" id="SNWF01000004">
    <property type="protein sequence ID" value="TDN93614.1"/>
    <property type="molecule type" value="Genomic_DNA"/>
</dbReference>
<keyword evidence="4 9" id="KW-0812">Transmembrane</keyword>
<dbReference type="Proteomes" id="UP000294737">
    <property type="component" value="Unassembled WGS sequence"/>
</dbReference>
<evidence type="ECO:0000256" key="4">
    <source>
        <dbReference type="ARBA" id="ARBA00022692"/>
    </source>
</evidence>
<dbReference type="Gene3D" id="1.10.3730.20">
    <property type="match status" value="1"/>
</dbReference>
<feature type="transmembrane region" description="Helical" evidence="10">
    <location>
        <begin position="57"/>
        <end position="78"/>
    </location>
</feature>
<evidence type="ECO:0000256" key="7">
    <source>
        <dbReference type="ARBA" id="ARBA00038151"/>
    </source>
</evidence>
<dbReference type="GO" id="GO:0005886">
    <property type="term" value="C:plasma membrane"/>
    <property type="evidence" value="ECO:0007669"/>
    <property type="project" value="UniProtKB-SubCell"/>
</dbReference>
<dbReference type="FunFam" id="1.10.3730.20:FF:000001">
    <property type="entry name" value="Quaternary ammonium compound resistance transporter SugE"/>
    <property type="match status" value="1"/>
</dbReference>
<keyword evidence="2" id="KW-0813">Transport</keyword>
<evidence type="ECO:0000256" key="3">
    <source>
        <dbReference type="ARBA" id="ARBA00022475"/>
    </source>
</evidence>
<dbReference type="SUPFAM" id="SSF103481">
    <property type="entry name" value="Multidrug resistance efflux transporter EmrE"/>
    <property type="match status" value="1"/>
</dbReference>
<dbReference type="PANTHER" id="PTHR30561">
    <property type="entry name" value="SMR FAMILY PROTON-DEPENDENT DRUG EFFLUX TRANSPORTER SUGE"/>
    <property type="match status" value="1"/>
</dbReference>
<gene>
    <name evidence="11" type="ORF">EV677_0143</name>
</gene>
<dbReference type="OrthoDB" id="9808638at2"/>
<comment type="caution">
    <text evidence="11">The sequence shown here is derived from an EMBL/GenBank/DDBJ whole genome shotgun (WGS) entry which is preliminary data.</text>
</comment>
<dbReference type="Pfam" id="PF00893">
    <property type="entry name" value="Multi_Drug_Res"/>
    <property type="match status" value="1"/>
</dbReference>
<reference evidence="11 12" key="1">
    <citation type="submission" date="2019-03" db="EMBL/GenBank/DDBJ databases">
        <title>Genomic Encyclopedia of Type Strains, Phase IV (KMG-IV): sequencing the most valuable type-strain genomes for metagenomic binning, comparative biology and taxonomic classification.</title>
        <authorList>
            <person name="Goeker M."/>
        </authorList>
    </citation>
    <scope>NUCLEOTIDE SEQUENCE [LARGE SCALE GENOMIC DNA]</scope>
    <source>
        <strain evidence="11 12">DSM 18555</strain>
    </source>
</reference>
<evidence type="ECO:0000256" key="6">
    <source>
        <dbReference type="ARBA" id="ARBA00023136"/>
    </source>
</evidence>
<dbReference type="RefSeq" id="WP_112990337.1">
    <property type="nucleotide sequence ID" value="NZ_PTLZ01000001.1"/>
</dbReference>
<evidence type="ECO:0000256" key="2">
    <source>
        <dbReference type="ARBA" id="ARBA00022448"/>
    </source>
</evidence>
<dbReference type="NCBIfam" id="NF008512">
    <property type="entry name" value="PRK11431.1"/>
    <property type="match status" value="1"/>
</dbReference>
<feature type="transmembrane region" description="Helical" evidence="10">
    <location>
        <begin position="33"/>
        <end position="50"/>
    </location>
</feature>
<protein>
    <recommendedName>
        <fullName evidence="8">Guanidinium exporter</fullName>
    </recommendedName>
</protein>
<evidence type="ECO:0000256" key="5">
    <source>
        <dbReference type="ARBA" id="ARBA00022989"/>
    </source>
</evidence>
<keyword evidence="3" id="KW-1003">Cell membrane</keyword>
<name>A0A4R6GHC4_9BURK</name>
<comment type="similarity">
    <text evidence="7">Belongs to the drug/metabolite transporter (DMT) superfamily. Small multidrug resistance (SMR) (TC 2.A.7.1) family. Gdx/SugE subfamily.</text>
</comment>
<evidence type="ECO:0000256" key="9">
    <source>
        <dbReference type="RuleBase" id="RU003942"/>
    </source>
</evidence>
<sequence length="106" mass="11087">MPWLILVIAGLFEVVWAIGLKYTDGFTKLWPTVGTVTAMVISIVLLGFAMKTLPVGTAYAVWTGIGAVGTVILGMVLLGEPATVARIICILLIVSGIIGLKVFSPG</sequence>
<dbReference type="GO" id="GO:0022857">
    <property type="term" value="F:transmembrane transporter activity"/>
    <property type="evidence" value="ECO:0007669"/>
    <property type="project" value="InterPro"/>
</dbReference>
<comment type="subcellular location">
    <subcellularLocation>
        <location evidence="1 9">Cell membrane</location>
        <topology evidence="1 9">Multi-pass membrane protein</topology>
    </subcellularLocation>
</comment>
<dbReference type="InterPro" id="IPR037185">
    <property type="entry name" value="EmrE-like"/>
</dbReference>
<dbReference type="AlphaFoldDB" id="A0A4R6GHC4"/>
<accession>A0A4R6GHC4</accession>
<keyword evidence="6 10" id="KW-0472">Membrane</keyword>
<proteinExistence type="inferred from homology"/>